<keyword evidence="6" id="KW-0106">Calcium</keyword>
<dbReference type="CDD" id="cd00051">
    <property type="entry name" value="EFh"/>
    <property type="match status" value="2"/>
</dbReference>
<evidence type="ECO:0000259" key="12">
    <source>
        <dbReference type="PROSITE" id="PS50222"/>
    </source>
</evidence>
<comment type="caution">
    <text evidence="13">The sequence shown here is derived from an EMBL/GenBank/DDBJ whole genome shotgun (WGS) entry which is preliminary data.</text>
</comment>
<sequence>MEATTTSSSSISEVAKTLWELEAQACGATLSSTMPLNVAAYLRRAAELLRSEDSEDVAAGCEVSEQRYVLARCAAQCALQACEQMCRAPSRKKTKAEAAGALMLFTEALRASIDKLDRTVDWAAPPRPLARKKRPSSPERRPGKKVDRVAAERFLVLDETTRARRGYTSTYEAFAAFCGGGRCDAAACCRAENNASGLDQVILPRGAEVAREAAAVGELPSSARFLLESTAKALLSAAEGAVATKSRGTAARQFQRAALHLEILRLLGGRPLNAPLEESRRYARWRARHLSHVLENVVLEHGPEDPRTFEDVYERPPDEKVLGKGGYGIVFRARRRVDGVDFACKQLDLGRLSSSGLAQLHEEVNAMRRLDHPHICRLVEVFYSERRRCYLVMELCRGRELFDALDRKCAKAGRPVRVFSERRVAELARQMLGAVRYMHERGVAHRDVKLENWLFDIDDAEGSAHLKLVDFGLAKVFARQHSMRAPSDQSFEDRVGSAYYCAPEVLRGDYDKRCDLWSLGVIVYMLLCGAPPFWGANDKEILRRVRSHPLAFPDELWSGVSATAISFVSGLLERDVDRRFSAQRALSHDFVVARDSLATVAMEGVEWIGEQIDDYLQLTPQPTEPTLLDALRRFAKLDALEKLAVELAAALMPPERLVRLRDDFLLADKDGDGTLSFDELKGALLAEAKKAPTKSLVLSSSFSDVMMLGHQSHQQNELDSREIDNLFQAVNVDGTNRIGYREFAAAALSRRVDLDDQALHAAFDAIDSEGLGYITPQAVKATIGVDNLGDADLADIEQALRAADSDGDGRVDIVDFLDYIKSARIRKLQISADATTDTPAAL</sequence>
<dbReference type="InterPro" id="IPR002048">
    <property type="entry name" value="EF_hand_dom"/>
</dbReference>
<evidence type="ECO:0000259" key="11">
    <source>
        <dbReference type="PROSITE" id="PS50011"/>
    </source>
</evidence>
<evidence type="ECO:0000256" key="2">
    <source>
        <dbReference type="ARBA" id="ARBA00022527"/>
    </source>
</evidence>
<evidence type="ECO:0008006" key="15">
    <source>
        <dbReference type="Google" id="ProtNLM"/>
    </source>
</evidence>
<comment type="cofactor">
    <cofactor evidence="1">
        <name>Mg(2+)</name>
        <dbReference type="ChEBI" id="CHEBI:18420"/>
    </cofactor>
</comment>
<dbReference type="InterPro" id="IPR011992">
    <property type="entry name" value="EF-hand-dom_pair"/>
</dbReference>
<protein>
    <recommendedName>
        <fullName evidence="15">Calmodulin</fullName>
    </recommendedName>
</protein>
<organism evidence="13 14">
    <name type="scientific">Chrysophaeum taylorii</name>
    <dbReference type="NCBI Taxonomy" id="2483200"/>
    <lineage>
        <taxon>Eukaryota</taxon>
        <taxon>Sar</taxon>
        <taxon>Stramenopiles</taxon>
        <taxon>Ochrophyta</taxon>
        <taxon>Pelagophyceae</taxon>
        <taxon>Pelagomonadales</taxon>
        <taxon>Pelagomonadaceae</taxon>
        <taxon>Chrysophaeum</taxon>
    </lineage>
</organism>
<dbReference type="SUPFAM" id="SSF47473">
    <property type="entry name" value="EF-hand"/>
    <property type="match status" value="1"/>
</dbReference>
<keyword evidence="2" id="KW-0723">Serine/threonine-protein kinase</keyword>
<dbReference type="PROSITE" id="PS50222">
    <property type="entry name" value="EF_HAND_2"/>
    <property type="match status" value="2"/>
</dbReference>
<evidence type="ECO:0000256" key="10">
    <source>
        <dbReference type="SAM" id="MobiDB-lite"/>
    </source>
</evidence>
<proteinExistence type="inferred from homology"/>
<feature type="domain" description="Protein kinase" evidence="11">
    <location>
        <begin position="316"/>
        <end position="591"/>
    </location>
</feature>
<dbReference type="Gene3D" id="1.10.238.10">
    <property type="entry name" value="EF-hand"/>
    <property type="match status" value="1"/>
</dbReference>
<dbReference type="InterPro" id="IPR011009">
    <property type="entry name" value="Kinase-like_dom_sf"/>
</dbReference>
<accession>A0AAD7U7W8</accession>
<dbReference type="FunFam" id="1.10.510.10:FF:000571">
    <property type="entry name" value="Maternal embryonic leucine zipper kinase"/>
    <property type="match status" value="1"/>
</dbReference>
<comment type="similarity">
    <text evidence="8">Belongs to the protein kinase superfamily. Ser/Thr protein kinase family. CDPK subfamily.</text>
</comment>
<evidence type="ECO:0000256" key="3">
    <source>
        <dbReference type="ARBA" id="ARBA00022679"/>
    </source>
</evidence>
<dbReference type="EMBL" id="JAQMWT010000538">
    <property type="protein sequence ID" value="KAJ8599841.1"/>
    <property type="molecule type" value="Genomic_DNA"/>
</dbReference>
<keyword evidence="4 9" id="KW-0547">Nucleotide-binding</keyword>
<evidence type="ECO:0000256" key="4">
    <source>
        <dbReference type="ARBA" id="ARBA00022741"/>
    </source>
</evidence>
<dbReference type="InterPro" id="IPR000719">
    <property type="entry name" value="Prot_kinase_dom"/>
</dbReference>
<gene>
    <name evidence="13" type="ORF">CTAYLR_005615</name>
</gene>
<dbReference type="CDD" id="cd05117">
    <property type="entry name" value="STKc_CAMK"/>
    <property type="match status" value="1"/>
</dbReference>
<evidence type="ECO:0000256" key="8">
    <source>
        <dbReference type="ARBA" id="ARBA00024334"/>
    </source>
</evidence>
<dbReference type="GO" id="GO:0005524">
    <property type="term" value="F:ATP binding"/>
    <property type="evidence" value="ECO:0007669"/>
    <property type="project" value="UniProtKB-UniRule"/>
</dbReference>
<dbReference type="SMART" id="SM00220">
    <property type="entry name" value="S_TKc"/>
    <property type="match status" value="1"/>
</dbReference>
<evidence type="ECO:0000256" key="1">
    <source>
        <dbReference type="ARBA" id="ARBA00001946"/>
    </source>
</evidence>
<evidence type="ECO:0000313" key="13">
    <source>
        <dbReference type="EMBL" id="KAJ8599841.1"/>
    </source>
</evidence>
<feature type="binding site" evidence="9">
    <location>
        <position position="345"/>
    </location>
    <ligand>
        <name>ATP</name>
        <dbReference type="ChEBI" id="CHEBI:30616"/>
    </ligand>
</feature>
<evidence type="ECO:0000256" key="5">
    <source>
        <dbReference type="ARBA" id="ARBA00022777"/>
    </source>
</evidence>
<dbReference type="GO" id="GO:0004674">
    <property type="term" value="F:protein serine/threonine kinase activity"/>
    <property type="evidence" value="ECO:0007669"/>
    <property type="project" value="UniProtKB-KW"/>
</dbReference>
<keyword evidence="3" id="KW-0808">Transferase</keyword>
<name>A0AAD7U7W8_9STRA</name>
<dbReference type="SMART" id="SM00054">
    <property type="entry name" value="EFh"/>
    <property type="match status" value="4"/>
</dbReference>
<feature type="domain" description="EF-hand" evidence="12">
    <location>
        <begin position="655"/>
        <end position="690"/>
    </location>
</feature>
<dbReference type="Pfam" id="PF13499">
    <property type="entry name" value="EF-hand_7"/>
    <property type="match status" value="1"/>
</dbReference>
<keyword evidence="7 9" id="KW-0067">ATP-binding</keyword>
<dbReference type="InterPro" id="IPR050205">
    <property type="entry name" value="CDPK_Ser/Thr_kinases"/>
</dbReference>
<feature type="compositionally biased region" description="Basic and acidic residues" evidence="10">
    <location>
        <begin position="136"/>
        <end position="146"/>
    </location>
</feature>
<keyword evidence="5" id="KW-0418">Kinase</keyword>
<dbReference type="PANTHER" id="PTHR24349">
    <property type="entry name" value="SERINE/THREONINE-PROTEIN KINASE"/>
    <property type="match status" value="1"/>
</dbReference>
<dbReference type="Proteomes" id="UP001230188">
    <property type="component" value="Unassembled WGS sequence"/>
</dbReference>
<feature type="region of interest" description="Disordered" evidence="10">
    <location>
        <begin position="124"/>
        <end position="146"/>
    </location>
</feature>
<reference evidence="13" key="1">
    <citation type="submission" date="2023-01" db="EMBL/GenBank/DDBJ databases">
        <title>Metagenome sequencing of chrysophaentin producing Chrysophaeum taylorii.</title>
        <authorList>
            <person name="Davison J."/>
            <person name="Bewley C."/>
        </authorList>
    </citation>
    <scope>NUCLEOTIDE SEQUENCE</scope>
    <source>
        <strain evidence="13">NIES-1699</strain>
    </source>
</reference>
<dbReference type="PROSITE" id="PS00107">
    <property type="entry name" value="PROTEIN_KINASE_ATP"/>
    <property type="match status" value="1"/>
</dbReference>
<dbReference type="PROSITE" id="PS50011">
    <property type="entry name" value="PROTEIN_KINASE_DOM"/>
    <property type="match status" value="1"/>
</dbReference>
<evidence type="ECO:0000313" key="14">
    <source>
        <dbReference type="Proteomes" id="UP001230188"/>
    </source>
</evidence>
<evidence type="ECO:0000256" key="6">
    <source>
        <dbReference type="ARBA" id="ARBA00022837"/>
    </source>
</evidence>
<keyword evidence="14" id="KW-1185">Reference proteome</keyword>
<dbReference type="AlphaFoldDB" id="A0AAD7U7W8"/>
<evidence type="ECO:0000256" key="9">
    <source>
        <dbReference type="PROSITE-ProRule" id="PRU10141"/>
    </source>
</evidence>
<dbReference type="PROSITE" id="PS00018">
    <property type="entry name" value="EF_HAND_1"/>
    <property type="match status" value="2"/>
</dbReference>
<dbReference type="Pfam" id="PF00069">
    <property type="entry name" value="Pkinase"/>
    <property type="match status" value="1"/>
</dbReference>
<dbReference type="InterPro" id="IPR018247">
    <property type="entry name" value="EF_Hand_1_Ca_BS"/>
</dbReference>
<feature type="domain" description="EF-hand" evidence="12">
    <location>
        <begin position="791"/>
        <end position="826"/>
    </location>
</feature>
<dbReference type="SUPFAM" id="SSF56112">
    <property type="entry name" value="Protein kinase-like (PK-like)"/>
    <property type="match status" value="1"/>
</dbReference>
<evidence type="ECO:0000256" key="7">
    <source>
        <dbReference type="ARBA" id="ARBA00022840"/>
    </source>
</evidence>
<dbReference type="InterPro" id="IPR017441">
    <property type="entry name" value="Protein_kinase_ATP_BS"/>
</dbReference>
<dbReference type="Gene3D" id="1.10.510.10">
    <property type="entry name" value="Transferase(Phosphotransferase) domain 1"/>
    <property type="match status" value="1"/>
</dbReference>
<dbReference type="GO" id="GO:0005509">
    <property type="term" value="F:calcium ion binding"/>
    <property type="evidence" value="ECO:0007669"/>
    <property type="project" value="InterPro"/>
</dbReference>